<dbReference type="EMBL" id="ASPP01002286">
    <property type="protein sequence ID" value="ETO34782.1"/>
    <property type="molecule type" value="Genomic_DNA"/>
</dbReference>
<sequence length="111" mass="13295">MLQNSSYDICYIVVNYRTNHCVPETVFMRSKGKWKEYETAFDYQYGTIMLLNKINEEKDEKEEQDKFKIEELQVGNPKKSSLEVHVHIQWYNDFDDIANCIKWTCLILNNS</sequence>
<gene>
    <name evidence="1" type="ORF">RFI_02305</name>
</gene>
<keyword evidence="2" id="KW-1185">Reference proteome</keyword>
<comment type="caution">
    <text evidence="1">The sequence shown here is derived from an EMBL/GenBank/DDBJ whole genome shotgun (WGS) entry which is preliminary data.</text>
</comment>
<protein>
    <submittedName>
        <fullName evidence="1">Uncharacterized protein</fullName>
    </submittedName>
</protein>
<dbReference type="AlphaFoldDB" id="X6PAW6"/>
<reference evidence="1 2" key="1">
    <citation type="journal article" date="2013" name="Curr. Biol.">
        <title>The Genome of the Foraminiferan Reticulomyxa filosa.</title>
        <authorList>
            <person name="Glockner G."/>
            <person name="Hulsmann N."/>
            <person name="Schleicher M."/>
            <person name="Noegel A.A."/>
            <person name="Eichinger L."/>
            <person name="Gallinger C."/>
            <person name="Pawlowski J."/>
            <person name="Sierra R."/>
            <person name="Euteneuer U."/>
            <person name="Pillet L."/>
            <person name="Moustafa A."/>
            <person name="Platzer M."/>
            <person name="Groth M."/>
            <person name="Szafranski K."/>
            <person name="Schliwa M."/>
        </authorList>
    </citation>
    <scope>NUCLEOTIDE SEQUENCE [LARGE SCALE GENOMIC DNA]</scope>
</reference>
<proteinExistence type="predicted"/>
<accession>X6PAW6</accession>
<name>X6PAW6_RETFI</name>
<evidence type="ECO:0000313" key="1">
    <source>
        <dbReference type="EMBL" id="ETO34782.1"/>
    </source>
</evidence>
<organism evidence="1 2">
    <name type="scientific">Reticulomyxa filosa</name>
    <dbReference type="NCBI Taxonomy" id="46433"/>
    <lineage>
        <taxon>Eukaryota</taxon>
        <taxon>Sar</taxon>
        <taxon>Rhizaria</taxon>
        <taxon>Retaria</taxon>
        <taxon>Foraminifera</taxon>
        <taxon>Monothalamids</taxon>
        <taxon>Reticulomyxidae</taxon>
        <taxon>Reticulomyxa</taxon>
    </lineage>
</organism>
<dbReference type="Proteomes" id="UP000023152">
    <property type="component" value="Unassembled WGS sequence"/>
</dbReference>
<evidence type="ECO:0000313" key="2">
    <source>
        <dbReference type="Proteomes" id="UP000023152"/>
    </source>
</evidence>